<sequence length="307" mass="34860">MEIKWLEDFLSLAETGNFSKSAEIRHVTQPAFSRRIKSLEHWIGTDLVDRNNFPITMTPAGRAFRGTAEEILRLLYSTRDEIKNGHRAHKSNLNIAALHSLAICFFPKWLTEIKPHLGDISIKIKARDLAECMQALTEGSSDFFLAFGHPKVPVLLDSSQYPYIILSQDRLVPVSKLNDKGKPMHKWPGTAKKPATILAYTPGSMLAKIVEQVWHINEMPEYNIVYENSMAEALKGMVEEGHGIAWLPLSNIQSELESGKLGLAIDVNKPRFKTWETELEVRLYRLKNRNRDSVENLWKIASAKVTV</sequence>
<dbReference type="CDD" id="cd05466">
    <property type="entry name" value="PBP2_LTTR_substrate"/>
    <property type="match status" value="1"/>
</dbReference>
<keyword evidence="3" id="KW-0238">DNA-binding</keyword>
<dbReference type="Gene3D" id="1.10.10.10">
    <property type="entry name" value="Winged helix-like DNA-binding domain superfamily/Winged helix DNA-binding domain"/>
    <property type="match status" value="1"/>
</dbReference>
<protein>
    <submittedName>
        <fullName evidence="6">LysR family transcriptional regulator</fullName>
    </submittedName>
</protein>
<comment type="caution">
    <text evidence="6">The sequence shown here is derived from an EMBL/GenBank/DDBJ whole genome shotgun (WGS) entry which is preliminary data.</text>
</comment>
<evidence type="ECO:0000256" key="1">
    <source>
        <dbReference type="ARBA" id="ARBA00009437"/>
    </source>
</evidence>
<dbReference type="PANTHER" id="PTHR30126">
    <property type="entry name" value="HTH-TYPE TRANSCRIPTIONAL REGULATOR"/>
    <property type="match status" value="1"/>
</dbReference>
<reference key="1">
    <citation type="submission" date="2017-08" db="EMBL/GenBank/DDBJ databases">
        <title>A dynamic microbial community with high functional redundancy inhabits the cold, oxic subseafloor aquifer.</title>
        <authorList>
            <person name="Tully B.J."/>
            <person name="Wheat C.G."/>
            <person name="Glazer B.T."/>
            <person name="Huber J.A."/>
        </authorList>
    </citation>
    <scope>NUCLEOTIDE SEQUENCE [LARGE SCALE GENOMIC DNA]</scope>
</reference>
<dbReference type="InterPro" id="IPR000847">
    <property type="entry name" value="LysR_HTH_N"/>
</dbReference>
<dbReference type="EMBL" id="NVUS01000005">
    <property type="protein sequence ID" value="PCJ02054.1"/>
    <property type="molecule type" value="Genomic_DNA"/>
</dbReference>
<keyword evidence="2" id="KW-0805">Transcription regulation</keyword>
<evidence type="ECO:0000256" key="4">
    <source>
        <dbReference type="ARBA" id="ARBA00023163"/>
    </source>
</evidence>
<accession>A0A2A4Z4M8</accession>
<dbReference type="Gene3D" id="3.40.190.10">
    <property type="entry name" value="Periplasmic binding protein-like II"/>
    <property type="match status" value="2"/>
</dbReference>
<feature type="domain" description="HTH lysR-type" evidence="5">
    <location>
        <begin position="1"/>
        <end position="58"/>
    </location>
</feature>
<dbReference type="PANTHER" id="PTHR30126:SF2">
    <property type="entry name" value="HTH-TYPE TRANSCRIPTIONAL REGULATOR YJIE"/>
    <property type="match status" value="1"/>
</dbReference>
<dbReference type="SUPFAM" id="SSF46785">
    <property type="entry name" value="Winged helix' DNA-binding domain"/>
    <property type="match status" value="1"/>
</dbReference>
<organism evidence="6">
    <name type="scientific">OCS116 cluster bacterium</name>
    <dbReference type="NCBI Taxonomy" id="2030921"/>
    <lineage>
        <taxon>Bacteria</taxon>
        <taxon>Pseudomonadati</taxon>
        <taxon>Pseudomonadota</taxon>
        <taxon>Alphaproteobacteria</taxon>
        <taxon>OCS116 cluster</taxon>
    </lineage>
</organism>
<dbReference type="InterPro" id="IPR036390">
    <property type="entry name" value="WH_DNA-bd_sf"/>
</dbReference>
<dbReference type="Pfam" id="PF00126">
    <property type="entry name" value="HTH_1"/>
    <property type="match status" value="1"/>
</dbReference>
<name>A0A2A4Z4M8_9PROT</name>
<evidence type="ECO:0000259" key="5">
    <source>
        <dbReference type="PROSITE" id="PS50931"/>
    </source>
</evidence>
<dbReference type="AlphaFoldDB" id="A0A2A4Z4M8"/>
<evidence type="ECO:0000256" key="3">
    <source>
        <dbReference type="ARBA" id="ARBA00023125"/>
    </source>
</evidence>
<proteinExistence type="inferred from homology"/>
<dbReference type="GO" id="GO:0000976">
    <property type="term" value="F:transcription cis-regulatory region binding"/>
    <property type="evidence" value="ECO:0007669"/>
    <property type="project" value="TreeGrafter"/>
</dbReference>
<dbReference type="Pfam" id="PF03466">
    <property type="entry name" value="LysR_substrate"/>
    <property type="match status" value="1"/>
</dbReference>
<keyword evidence="4" id="KW-0804">Transcription</keyword>
<reference evidence="6" key="2">
    <citation type="journal article" date="2018" name="ISME J.">
        <title>A dynamic microbial community with high functional redundancy inhabits the cold, oxic subseafloor aquifer.</title>
        <authorList>
            <person name="Tully B.J."/>
            <person name="Wheat C.G."/>
            <person name="Glazer B.T."/>
            <person name="Huber J.A."/>
        </authorList>
    </citation>
    <scope>NUCLEOTIDE SEQUENCE</scope>
    <source>
        <strain evidence="6">NORP83</strain>
    </source>
</reference>
<evidence type="ECO:0000313" key="6">
    <source>
        <dbReference type="EMBL" id="PCJ02054.1"/>
    </source>
</evidence>
<dbReference type="SUPFAM" id="SSF53850">
    <property type="entry name" value="Periplasmic binding protein-like II"/>
    <property type="match status" value="1"/>
</dbReference>
<evidence type="ECO:0000256" key="2">
    <source>
        <dbReference type="ARBA" id="ARBA00023015"/>
    </source>
</evidence>
<dbReference type="InterPro" id="IPR005119">
    <property type="entry name" value="LysR_subst-bd"/>
</dbReference>
<gene>
    <name evidence="6" type="ORF">COB13_05515</name>
</gene>
<dbReference type="GO" id="GO:0003700">
    <property type="term" value="F:DNA-binding transcription factor activity"/>
    <property type="evidence" value="ECO:0007669"/>
    <property type="project" value="InterPro"/>
</dbReference>
<dbReference type="InterPro" id="IPR036388">
    <property type="entry name" value="WH-like_DNA-bd_sf"/>
</dbReference>
<comment type="similarity">
    <text evidence="1">Belongs to the LysR transcriptional regulatory family.</text>
</comment>
<dbReference type="PRINTS" id="PR00039">
    <property type="entry name" value="HTHLYSR"/>
</dbReference>
<dbReference type="PROSITE" id="PS50931">
    <property type="entry name" value="HTH_LYSR"/>
    <property type="match status" value="1"/>
</dbReference>